<feature type="transmembrane region" description="Helical" evidence="1">
    <location>
        <begin position="25"/>
        <end position="42"/>
    </location>
</feature>
<dbReference type="AlphaFoldDB" id="A0A0A9FVP5"/>
<keyword evidence="1" id="KW-0472">Membrane</keyword>
<organism evidence="2">
    <name type="scientific">Arundo donax</name>
    <name type="common">Giant reed</name>
    <name type="synonym">Donax arundinaceus</name>
    <dbReference type="NCBI Taxonomy" id="35708"/>
    <lineage>
        <taxon>Eukaryota</taxon>
        <taxon>Viridiplantae</taxon>
        <taxon>Streptophyta</taxon>
        <taxon>Embryophyta</taxon>
        <taxon>Tracheophyta</taxon>
        <taxon>Spermatophyta</taxon>
        <taxon>Magnoliopsida</taxon>
        <taxon>Liliopsida</taxon>
        <taxon>Poales</taxon>
        <taxon>Poaceae</taxon>
        <taxon>PACMAD clade</taxon>
        <taxon>Arundinoideae</taxon>
        <taxon>Arundineae</taxon>
        <taxon>Arundo</taxon>
    </lineage>
</organism>
<keyword evidence="1" id="KW-0812">Transmembrane</keyword>
<reference evidence="2" key="1">
    <citation type="submission" date="2014-09" db="EMBL/GenBank/DDBJ databases">
        <authorList>
            <person name="Magalhaes I.L.F."/>
            <person name="Oliveira U."/>
            <person name="Santos F.R."/>
            <person name="Vidigal T.H.D.A."/>
            <person name="Brescovit A.D."/>
            <person name="Santos A.J."/>
        </authorList>
    </citation>
    <scope>NUCLEOTIDE SEQUENCE</scope>
    <source>
        <tissue evidence="2">Shoot tissue taken approximately 20 cm above the soil surface</tissue>
    </source>
</reference>
<name>A0A0A9FVP5_ARUDO</name>
<keyword evidence="1" id="KW-1133">Transmembrane helix</keyword>
<sequence>MVEPINGTDVHSGIKVKTYIFTSQNVFKLLLAYSYLVLLSMIS</sequence>
<evidence type="ECO:0000256" key="1">
    <source>
        <dbReference type="SAM" id="Phobius"/>
    </source>
</evidence>
<dbReference type="EMBL" id="GBRH01181559">
    <property type="protein sequence ID" value="JAE16337.1"/>
    <property type="molecule type" value="Transcribed_RNA"/>
</dbReference>
<protein>
    <submittedName>
        <fullName evidence="2">Uncharacterized protein</fullName>
    </submittedName>
</protein>
<accession>A0A0A9FVP5</accession>
<proteinExistence type="predicted"/>
<reference evidence="2" key="2">
    <citation type="journal article" date="2015" name="Data Brief">
        <title>Shoot transcriptome of the giant reed, Arundo donax.</title>
        <authorList>
            <person name="Barrero R.A."/>
            <person name="Guerrero F.D."/>
            <person name="Moolhuijzen P."/>
            <person name="Goolsby J.A."/>
            <person name="Tidwell J."/>
            <person name="Bellgard S.E."/>
            <person name="Bellgard M.I."/>
        </authorList>
    </citation>
    <scope>NUCLEOTIDE SEQUENCE</scope>
    <source>
        <tissue evidence="2">Shoot tissue taken approximately 20 cm above the soil surface</tissue>
    </source>
</reference>
<evidence type="ECO:0000313" key="2">
    <source>
        <dbReference type="EMBL" id="JAE16337.1"/>
    </source>
</evidence>